<dbReference type="GO" id="GO:0097361">
    <property type="term" value="C:cytosolic [4Fe-4S] assembly targeting complex"/>
    <property type="evidence" value="ECO:0007669"/>
    <property type="project" value="TreeGrafter"/>
</dbReference>
<sequence>EFECISSLEGHENEVKSASFSPSGSYLATCSRDKSVWIWEVVEEGEEYECASVLHHHTQDVKKVVWHPHQELLASASYDDTIKMYREDDDDWICCGSLEGHQSTVWSIDFDASGDRLVSCSADKTSKSGETANLVGGGGAGDENVWRCVCTLSGYHQRDVYDVSWSKCSGLLATACGDNVLRIFKEAHSSDVNCVSWHPSDPSLLATCSDDSCVRIWRLTTS</sequence>
<feature type="repeat" description="WD" evidence="3">
    <location>
        <begin position="54"/>
        <end position="85"/>
    </location>
</feature>
<keyword evidence="5" id="KW-1185">Reference proteome</keyword>
<dbReference type="InterPro" id="IPR015943">
    <property type="entry name" value="WD40/YVTN_repeat-like_dom_sf"/>
</dbReference>
<dbReference type="PROSITE" id="PS50294">
    <property type="entry name" value="WD_REPEATS_REGION"/>
    <property type="match status" value="3"/>
</dbReference>
<dbReference type="PROSITE" id="PS00678">
    <property type="entry name" value="WD_REPEATS_1"/>
    <property type="match status" value="1"/>
</dbReference>
<feature type="non-terminal residue" evidence="4">
    <location>
        <position position="222"/>
    </location>
</feature>
<evidence type="ECO:0000256" key="3">
    <source>
        <dbReference type="PROSITE-ProRule" id="PRU00221"/>
    </source>
</evidence>
<dbReference type="PROSITE" id="PS50082">
    <property type="entry name" value="WD_REPEATS_2"/>
    <property type="match status" value="4"/>
</dbReference>
<dbReference type="SMART" id="SM00320">
    <property type="entry name" value="WD40"/>
    <property type="match status" value="5"/>
</dbReference>
<accession>A0AA35T674</accession>
<proteinExistence type="predicted"/>
<dbReference type="InterPro" id="IPR019775">
    <property type="entry name" value="WD40_repeat_CS"/>
</dbReference>
<dbReference type="PANTHER" id="PTHR19920:SF0">
    <property type="entry name" value="CYTOSOLIC IRON-SULFUR PROTEIN ASSEMBLY PROTEIN CIAO1-RELATED"/>
    <property type="match status" value="1"/>
</dbReference>
<keyword evidence="2" id="KW-0677">Repeat</keyword>
<dbReference type="Pfam" id="PF00400">
    <property type="entry name" value="WD40"/>
    <property type="match status" value="5"/>
</dbReference>
<organism evidence="4 5">
    <name type="scientific">Geodia barretti</name>
    <name type="common">Barrett's horny sponge</name>
    <dbReference type="NCBI Taxonomy" id="519541"/>
    <lineage>
        <taxon>Eukaryota</taxon>
        <taxon>Metazoa</taxon>
        <taxon>Porifera</taxon>
        <taxon>Demospongiae</taxon>
        <taxon>Heteroscleromorpha</taxon>
        <taxon>Tetractinellida</taxon>
        <taxon>Astrophorina</taxon>
        <taxon>Geodiidae</taxon>
        <taxon>Geodia</taxon>
    </lineage>
</organism>
<keyword evidence="1 3" id="KW-0853">WD repeat</keyword>
<evidence type="ECO:0000313" key="4">
    <source>
        <dbReference type="EMBL" id="CAI8041718.1"/>
    </source>
</evidence>
<dbReference type="EMBL" id="CASHTH010003202">
    <property type="protein sequence ID" value="CAI8041718.1"/>
    <property type="molecule type" value="Genomic_DNA"/>
</dbReference>
<feature type="repeat" description="WD" evidence="3">
    <location>
        <begin position="8"/>
        <end position="41"/>
    </location>
</feature>
<feature type="repeat" description="WD" evidence="3">
    <location>
        <begin position="185"/>
        <end position="222"/>
    </location>
</feature>
<dbReference type="SUPFAM" id="SSF50978">
    <property type="entry name" value="WD40 repeat-like"/>
    <property type="match status" value="1"/>
</dbReference>
<comment type="caution">
    <text evidence="4">The sequence shown here is derived from an EMBL/GenBank/DDBJ whole genome shotgun (WGS) entry which is preliminary data.</text>
</comment>
<dbReference type="PANTHER" id="PTHR19920">
    <property type="entry name" value="WD40 PROTEIN CIAO1"/>
    <property type="match status" value="1"/>
</dbReference>
<evidence type="ECO:0000256" key="1">
    <source>
        <dbReference type="ARBA" id="ARBA00022574"/>
    </source>
</evidence>
<dbReference type="GO" id="GO:0016226">
    <property type="term" value="P:iron-sulfur cluster assembly"/>
    <property type="evidence" value="ECO:0007669"/>
    <property type="project" value="TreeGrafter"/>
</dbReference>
<evidence type="ECO:0000313" key="5">
    <source>
        <dbReference type="Proteomes" id="UP001174909"/>
    </source>
</evidence>
<dbReference type="InterPro" id="IPR036322">
    <property type="entry name" value="WD40_repeat_dom_sf"/>
</dbReference>
<dbReference type="AlphaFoldDB" id="A0AA35T674"/>
<evidence type="ECO:0000256" key="2">
    <source>
        <dbReference type="ARBA" id="ARBA00022737"/>
    </source>
</evidence>
<dbReference type="Proteomes" id="UP001174909">
    <property type="component" value="Unassembled WGS sequence"/>
</dbReference>
<feature type="repeat" description="WD" evidence="3">
    <location>
        <begin position="98"/>
        <end position="125"/>
    </location>
</feature>
<dbReference type="InterPro" id="IPR001680">
    <property type="entry name" value="WD40_rpt"/>
</dbReference>
<gene>
    <name evidence="4" type="ORF">GBAR_LOCUS23155</name>
</gene>
<protein>
    <submittedName>
        <fullName evidence="4">Probable cytosolic iron-sulfur protein assembly protein CIAO1 homolog</fullName>
    </submittedName>
</protein>
<name>A0AA35T674_GEOBA</name>
<dbReference type="Gene3D" id="2.130.10.10">
    <property type="entry name" value="YVTN repeat-like/Quinoprotein amine dehydrogenase"/>
    <property type="match status" value="1"/>
</dbReference>
<reference evidence="4" key="1">
    <citation type="submission" date="2023-03" db="EMBL/GenBank/DDBJ databases">
        <authorList>
            <person name="Steffen K."/>
            <person name="Cardenas P."/>
        </authorList>
    </citation>
    <scope>NUCLEOTIDE SEQUENCE</scope>
</reference>